<dbReference type="RefSeq" id="WP_182846342.1">
    <property type="nucleotide sequence ID" value="NZ_BAAALP010000062.1"/>
</dbReference>
<organism evidence="2 3">
    <name type="scientific">Actinomadura namibiensis</name>
    <dbReference type="NCBI Taxonomy" id="182080"/>
    <lineage>
        <taxon>Bacteria</taxon>
        <taxon>Bacillati</taxon>
        <taxon>Actinomycetota</taxon>
        <taxon>Actinomycetes</taxon>
        <taxon>Streptosporangiales</taxon>
        <taxon>Thermomonosporaceae</taxon>
        <taxon>Actinomadura</taxon>
    </lineage>
</organism>
<keyword evidence="3" id="KW-1185">Reference proteome</keyword>
<name>A0A7W3QP29_ACTNM</name>
<dbReference type="Pfam" id="PF19371">
    <property type="entry name" value="DUF5946"/>
    <property type="match status" value="1"/>
</dbReference>
<dbReference type="InterPro" id="IPR045990">
    <property type="entry name" value="DUF5946"/>
</dbReference>
<dbReference type="AlphaFoldDB" id="A0A7W3QP29"/>
<reference evidence="2 3" key="1">
    <citation type="submission" date="2020-08" db="EMBL/GenBank/DDBJ databases">
        <title>Genomic Encyclopedia of Type Strains, Phase IV (KMG-IV): sequencing the most valuable type-strain genomes for metagenomic binning, comparative biology and taxonomic classification.</title>
        <authorList>
            <person name="Goeker M."/>
        </authorList>
    </citation>
    <scope>NUCLEOTIDE SEQUENCE [LARGE SCALE GENOMIC DNA]</scope>
    <source>
        <strain evidence="2 3">DSM 44197</strain>
    </source>
</reference>
<evidence type="ECO:0000313" key="3">
    <source>
        <dbReference type="Proteomes" id="UP000572680"/>
    </source>
</evidence>
<accession>A0A7W3QP29</accession>
<proteinExistence type="predicted"/>
<evidence type="ECO:0000256" key="1">
    <source>
        <dbReference type="SAM" id="MobiDB-lite"/>
    </source>
</evidence>
<dbReference type="EMBL" id="JACJIA010000008">
    <property type="protein sequence ID" value="MBA8954250.1"/>
    <property type="molecule type" value="Genomic_DNA"/>
</dbReference>
<feature type="region of interest" description="Disordered" evidence="1">
    <location>
        <begin position="79"/>
        <end position="104"/>
    </location>
</feature>
<feature type="compositionally biased region" description="Low complexity" evidence="1">
    <location>
        <begin position="95"/>
        <end position="104"/>
    </location>
</feature>
<evidence type="ECO:0000313" key="2">
    <source>
        <dbReference type="EMBL" id="MBA8954250.1"/>
    </source>
</evidence>
<dbReference type="Proteomes" id="UP000572680">
    <property type="component" value="Unassembled WGS sequence"/>
</dbReference>
<comment type="caution">
    <text evidence="2">The sequence shown here is derived from an EMBL/GenBank/DDBJ whole genome shotgun (WGS) entry which is preliminary data.</text>
</comment>
<protein>
    <submittedName>
        <fullName evidence="2">Uncharacterized protein</fullName>
    </submittedName>
</protein>
<gene>
    <name evidence="2" type="ORF">HNR61_005904</name>
</gene>
<sequence>MTHCPECGAPAEPRSCEELFHALLALDHSRRPPWGPLHGVSVSCFLLQHPSRIPGPDAAPPWSLLHAYLRDGLDGADRRVRHVRRGDSHRGPGGAPAAAPGVAAPALDRPPARFAVTIAEVAGGGDFPAEGFAERVRDWAAATVDAWTSRPG</sequence>